<protein>
    <submittedName>
        <fullName evidence="5">Nudix hydrolase 2</fullName>
    </submittedName>
</protein>
<dbReference type="AlphaFoldDB" id="A0AAE1YR22"/>
<keyword evidence="2" id="KW-0479">Metal-binding</keyword>
<dbReference type="EMBL" id="JACGWO010000002">
    <property type="protein sequence ID" value="KAK4434770.1"/>
    <property type="molecule type" value="Genomic_DNA"/>
</dbReference>
<dbReference type="FunFam" id="3.40.630.30:FF:000016">
    <property type="entry name" value="nudix hydrolase 2"/>
    <property type="match status" value="1"/>
</dbReference>
<sequence length="345" mass="38871">MTLIRLVFRPSSVVCFSFSTSSSRPLFLRCKSRPFSTSKSPLLSQGRLTKNRFGIFLNIRSSMSSSTSPAEVLSEKQIQQVDRILEGENDQHGGVIVEMTSEPLDPVVFGSLLKASISHWRMQGKRGIWIKIPIELVNLVEPAVKEGFYFHHAEPKYVMLVHWLPSTANTLPANASHRVGIGAFVLNEKNEVLVVQEKSGQFRGTGIWKFPTGVVDEGEDICDAAVREVKEETGIDSKFLEILAFRQSHKSFFVKSDLFFVCMMQPLSSDIKPQEAEIEAAQWMPYEEYAAQTFVQKHELLRRIVDICSAKKDKVYSGFSAVPITSAFSEKQDYLYLNGRGLDFS</sequence>
<dbReference type="InterPro" id="IPR040618">
    <property type="entry name" value="Pre-Nudix"/>
</dbReference>
<evidence type="ECO:0000256" key="3">
    <source>
        <dbReference type="ARBA" id="ARBA00022801"/>
    </source>
</evidence>
<dbReference type="Proteomes" id="UP001293254">
    <property type="component" value="Unassembled WGS sequence"/>
</dbReference>
<dbReference type="InterPro" id="IPR015797">
    <property type="entry name" value="NUDIX_hydrolase-like_dom_sf"/>
</dbReference>
<dbReference type="FunFam" id="3.90.79.10:FF:000015">
    <property type="entry name" value="Nudix hydrolase 8"/>
    <property type="match status" value="1"/>
</dbReference>
<comment type="similarity">
    <text evidence="1">Belongs to the Nudix hydrolase family.</text>
</comment>
<evidence type="ECO:0000256" key="2">
    <source>
        <dbReference type="ARBA" id="ARBA00022723"/>
    </source>
</evidence>
<dbReference type="Pfam" id="PF00293">
    <property type="entry name" value="NUDIX"/>
    <property type="match status" value="1"/>
</dbReference>
<dbReference type="GO" id="GO:0035529">
    <property type="term" value="F:NADH pyrophosphatase activity"/>
    <property type="evidence" value="ECO:0007669"/>
    <property type="project" value="TreeGrafter"/>
</dbReference>
<reference evidence="5" key="1">
    <citation type="submission" date="2020-06" db="EMBL/GenBank/DDBJ databases">
        <authorList>
            <person name="Li T."/>
            <person name="Hu X."/>
            <person name="Zhang T."/>
            <person name="Song X."/>
            <person name="Zhang H."/>
            <person name="Dai N."/>
            <person name="Sheng W."/>
            <person name="Hou X."/>
            <person name="Wei L."/>
        </authorList>
    </citation>
    <scope>NUCLEOTIDE SEQUENCE</scope>
    <source>
        <strain evidence="5">3651</strain>
        <tissue evidence="5">Leaf</tissue>
    </source>
</reference>
<evidence type="ECO:0000256" key="1">
    <source>
        <dbReference type="ARBA" id="ARBA00005582"/>
    </source>
</evidence>
<dbReference type="GO" id="GO:0051287">
    <property type="term" value="F:NAD binding"/>
    <property type="evidence" value="ECO:0007669"/>
    <property type="project" value="TreeGrafter"/>
</dbReference>
<dbReference type="PROSITE" id="PS00893">
    <property type="entry name" value="NUDIX_BOX"/>
    <property type="match status" value="1"/>
</dbReference>
<feature type="domain" description="Nudix hydrolase" evidence="4">
    <location>
        <begin position="176"/>
        <end position="308"/>
    </location>
</feature>
<dbReference type="PANTHER" id="PTHR13994">
    <property type="entry name" value="NUDIX HYDROLASE RELATED"/>
    <property type="match status" value="1"/>
</dbReference>
<accession>A0AAE1YR22</accession>
<evidence type="ECO:0000313" key="5">
    <source>
        <dbReference type="EMBL" id="KAK4434770.1"/>
    </source>
</evidence>
<dbReference type="GO" id="GO:0047631">
    <property type="term" value="F:ADP-ribose diphosphatase activity"/>
    <property type="evidence" value="ECO:0007669"/>
    <property type="project" value="TreeGrafter"/>
</dbReference>
<dbReference type="InterPro" id="IPR003293">
    <property type="entry name" value="Nudix_hydrolase6-like"/>
</dbReference>
<dbReference type="Pfam" id="PF18290">
    <property type="entry name" value="Nudix_hydro"/>
    <property type="match status" value="1"/>
</dbReference>
<dbReference type="PRINTS" id="PR01356">
    <property type="entry name" value="GFGPROTEIN"/>
</dbReference>
<dbReference type="Gene3D" id="3.40.630.30">
    <property type="match status" value="1"/>
</dbReference>
<keyword evidence="3 5" id="KW-0378">Hydrolase</keyword>
<organism evidence="5 6">
    <name type="scientific">Sesamum alatum</name>
    <dbReference type="NCBI Taxonomy" id="300844"/>
    <lineage>
        <taxon>Eukaryota</taxon>
        <taxon>Viridiplantae</taxon>
        <taxon>Streptophyta</taxon>
        <taxon>Embryophyta</taxon>
        <taxon>Tracheophyta</taxon>
        <taxon>Spermatophyta</taxon>
        <taxon>Magnoliopsida</taxon>
        <taxon>eudicotyledons</taxon>
        <taxon>Gunneridae</taxon>
        <taxon>Pentapetalae</taxon>
        <taxon>asterids</taxon>
        <taxon>lamiids</taxon>
        <taxon>Lamiales</taxon>
        <taxon>Pedaliaceae</taxon>
        <taxon>Sesamum</taxon>
    </lineage>
</organism>
<dbReference type="PANTHER" id="PTHR13994:SF29">
    <property type="entry name" value="NUDIX HYDROLASE 2"/>
    <property type="match status" value="1"/>
</dbReference>
<dbReference type="SUPFAM" id="SSF55811">
    <property type="entry name" value="Nudix"/>
    <property type="match status" value="1"/>
</dbReference>
<name>A0AAE1YR22_9LAMI</name>
<reference evidence="5" key="2">
    <citation type="journal article" date="2024" name="Plant">
        <title>Genomic evolution and insights into agronomic trait innovations of Sesamum species.</title>
        <authorList>
            <person name="Miao H."/>
            <person name="Wang L."/>
            <person name="Qu L."/>
            <person name="Liu H."/>
            <person name="Sun Y."/>
            <person name="Le M."/>
            <person name="Wang Q."/>
            <person name="Wei S."/>
            <person name="Zheng Y."/>
            <person name="Lin W."/>
            <person name="Duan Y."/>
            <person name="Cao H."/>
            <person name="Xiong S."/>
            <person name="Wang X."/>
            <person name="Wei L."/>
            <person name="Li C."/>
            <person name="Ma Q."/>
            <person name="Ju M."/>
            <person name="Zhao R."/>
            <person name="Li G."/>
            <person name="Mu C."/>
            <person name="Tian Q."/>
            <person name="Mei H."/>
            <person name="Zhang T."/>
            <person name="Gao T."/>
            <person name="Zhang H."/>
        </authorList>
    </citation>
    <scope>NUCLEOTIDE SEQUENCE</scope>
    <source>
        <strain evidence="5">3651</strain>
    </source>
</reference>
<keyword evidence="6" id="KW-1185">Reference proteome</keyword>
<evidence type="ECO:0000313" key="6">
    <source>
        <dbReference type="Proteomes" id="UP001293254"/>
    </source>
</evidence>
<dbReference type="PROSITE" id="PS51462">
    <property type="entry name" value="NUDIX"/>
    <property type="match status" value="1"/>
</dbReference>
<dbReference type="InterPro" id="IPR000086">
    <property type="entry name" value="NUDIX_hydrolase_dom"/>
</dbReference>
<dbReference type="InterPro" id="IPR020084">
    <property type="entry name" value="NUDIX_hydrolase_CS"/>
</dbReference>
<comment type="caution">
    <text evidence="5">The sequence shown here is derived from an EMBL/GenBank/DDBJ whole genome shotgun (WGS) entry which is preliminary data.</text>
</comment>
<dbReference type="CDD" id="cd04670">
    <property type="entry name" value="NUDIX_ASFGF2_Nudt6"/>
    <property type="match status" value="1"/>
</dbReference>
<dbReference type="GO" id="GO:0046872">
    <property type="term" value="F:metal ion binding"/>
    <property type="evidence" value="ECO:0007669"/>
    <property type="project" value="UniProtKB-KW"/>
</dbReference>
<gene>
    <name evidence="5" type="ORF">Salat_0639900</name>
</gene>
<dbReference type="Gene3D" id="3.90.79.10">
    <property type="entry name" value="Nucleoside Triphosphate Pyrophosphohydrolase"/>
    <property type="match status" value="1"/>
</dbReference>
<evidence type="ECO:0000259" key="4">
    <source>
        <dbReference type="PROSITE" id="PS51462"/>
    </source>
</evidence>
<proteinExistence type="inferred from homology"/>